<keyword evidence="4 7" id="KW-0812">Transmembrane</keyword>
<evidence type="ECO:0000259" key="8">
    <source>
        <dbReference type="Pfam" id="PF00924"/>
    </source>
</evidence>
<evidence type="ECO:0000256" key="4">
    <source>
        <dbReference type="ARBA" id="ARBA00022692"/>
    </source>
</evidence>
<dbReference type="PANTHER" id="PTHR30221">
    <property type="entry name" value="SMALL-CONDUCTANCE MECHANOSENSITIVE CHANNEL"/>
    <property type="match status" value="1"/>
</dbReference>
<gene>
    <name evidence="10" type="ORF">ACFQ2C_14635</name>
</gene>
<keyword evidence="6 7" id="KW-0472">Membrane</keyword>
<feature type="domain" description="Mechanosensitive ion channel MscS C-terminal" evidence="9">
    <location>
        <begin position="182"/>
        <end position="260"/>
    </location>
</feature>
<dbReference type="InterPro" id="IPR045275">
    <property type="entry name" value="MscS_archaea/bacteria_type"/>
</dbReference>
<dbReference type="SUPFAM" id="SSF50182">
    <property type="entry name" value="Sm-like ribonucleoproteins"/>
    <property type="match status" value="1"/>
</dbReference>
<evidence type="ECO:0000313" key="11">
    <source>
        <dbReference type="Proteomes" id="UP001597205"/>
    </source>
</evidence>
<dbReference type="InterPro" id="IPR023408">
    <property type="entry name" value="MscS_beta-dom_sf"/>
</dbReference>
<dbReference type="Proteomes" id="UP001597205">
    <property type="component" value="Unassembled WGS sequence"/>
</dbReference>
<dbReference type="Pfam" id="PF00924">
    <property type="entry name" value="MS_channel_2nd"/>
    <property type="match status" value="1"/>
</dbReference>
<dbReference type="SUPFAM" id="SSF82861">
    <property type="entry name" value="Mechanosensitive channel protein MscS (YggB), transmembrane region"/>
    <property type="match status" value="1"/>
</dbReference>
<evidence type="ECO:0000313" key="10">
    <source>
        <dbReference type="EMBL" id="MFD1166842.1"/>
    </source>
</evidence>
<evidence type="ECO:0000256" key="3">
    <source>
        <dbReference type="ARBA" id="ARBA00022475"/>
    </source>
</evidence>
<comment type="subcellular location">
    <subcellularLocation>
        <location evidence="1">Cell membrane</location>
        <topology evidence="1">Multi-pass membrane protein</topology>
    </subcellularLocation>
</comment>
<comment type="caution">
    <text evidence="10">The sequence shown here is derived from an EMBL/GenBank/DDBJ whole genome shotgun (WGS) entry which is preliminary data.</text>
</comment>
<reference evidence="11" key="1">
    <citation type="journal article" date="2019" name="Int. J. Syst. Evol. Microbiol.">
        <title>The Global Catalogue of Microorganisms (GCM) 10K type strain sequencing project: providing services to taxonomists for standard genome sequencing and annotation.</title>
        <authorList>
            <consortium name="The Broad Institute Genomics Platform"/>
            <consortium name="The Broad Institute Genome Sequencing Center for Infectious Disease"/>
            <person name="Wu L."/>
            <person name="Ma J."/>
        </authorList>
    </citation>
    <scope>NUCLEOTIDE SEQUENCE [LARGE SCALE GENOMIC DNA]</scope>
    <source>
        <strain evidence="11">CCUG 52468</strain>
    </source>
</reference>
<evidence type="ECO:0000256" key="7">
    <source>
        <dbReference type="SAM" id="Phobius"/>
    </source>
</evidence>
<evidence type="ECO:0000256" key="5">
    <source>
        <dbReference type="ARBA" id="ARBA00022989"/>
    </source>
</evidence>
<dbReference type="InterPro" id="IPR011066">
    <property type="entry name" value="MscS_channel_C_sf"/>
</dbReference>
<comment type="similarity">
    <text evidence="2">Belongs to the MscS (TC 1.A.23) family.</text>
</comment>
<protein>
    <submittedName>
        <fullName evidence="10">Mechanosensitive ion channel family protein</fullName>
    </submittedName>
</protein>
<dbReference type="InterPro" id="IPR010920">
    <property type="entry name" value="LSM_dom_sf"/>
</dbReference>
<evidence type="ECO:0000259" key="9">
    <source>
        <dbReference type="Pfam" id="PF21082"/>
    </source>
</evidence>
<sequence>MSFANIETSLEKLFDLVLLKIPSIAVGFAILIIGRFVIKYVLKFVDRRFIKRDVDISIRSFVKSLLKFAMYALLILTVANTMGIQTTSFIAALSAFGLAVGMALQGSLSNFAGGVLILVFRPFDVGDYISSANGSSGSVERIDLLYTTIIDDDGIRVFSPNGTLANSVIKNFSKITARRMQFSFTISYDTNIKQAREAILAILNADQRILDTPKKEVIVSDLKEAGITLVVRAWANREVFWATKNEIGEEMKNVLSGKNVVFPSNIVKIIDETPESGEPEKTQA</sequence>
<dbReference type="RefSeq" id="WP_380897800.1">
    <property type="nucleotide sequence ID" value="NZ_JBHTKY010000024.1"/>
</dbReference>
<dbReference type="InterPro" id="IPR049278">
    <property type="entry name" value="MS_channel_C"/>
</dbReference>
<dbReference type="PANTHER" id="PTHR30221:SF1">
    <property type="entry name" value="SMALL-CONDUCTANCE MECHANOSENSITIVE CHANNEL"/>
    <property type="match status" value="1"/>
</dbReference>
<dbReference type="InterPro" id="IPR011014">
    <property type="entry name" value="MscS_channel_TM-2"/>
</dbReference>
<accession>A0ABW3RQC6</accession>
<keyword evidence="5 7" id="KW-1133">Transmembrane helix</keyword>
<feature type="transmembrane region" description="Helical" evidence="7">
    <location>
        <begin position="68"/>
        <end position="92"/>
    </location>
</feature>
<keyword evidence="3" id="KW-1003">Cell membrane</keyword>
<feature type="domain" description="Mechanosensitive ion channel MscS" evidence="8">
    <location>
        <begin position="107"/>
        <end position="174"/>
    </location>
</feature>
<keyword evidence="11" id="KW-1185">Reference proteome</keyword>
<dbReference type="Gene3D" id="1.10.287.1260">
    <property type="match status" value="1"/>
</dbReference>
<proteinExistence type="inferred from homology"/>
<evidence type="ECO:0000256" key="1">
    <source>
        <dbReference type="ARBA" id="ARBA00004651"/>
    </source>
</evidence>
<feature type="transmembrane region" description="Helical" evidence="7">
    <location>
        <begin position="21"/>
        <end position="42"/>
    </location>
</feature>
<dbReference type="Gene3D" id="3.30.70.100">
    <property type="match status" value="1"/>
</dbReference>
<dbReference type="Pfam" id="PF21082">
    <property type="entry name" value="MS_channel_3rd"/>
    <property type="match status" value="1"/>
</dbReference>
<name>A0ABW3RQC6_9SPHI</name>
<evidence type="ECO:0000256" key="2">
    <source>
        <dbReference type="ARBA" id="ARBA00008017"/>
    </source>
</evidence>
<dbReference type="EMBL" id="JBHTKY010000024">
    <property type="protein sequence ID" value="MFD1166842.1"/>
    <property type="molecule type" value="Genomic_DNA"/>
</dbReference>
<feature type="transmembrane region" description="Helical" evidence="7">
    <location>
        <begin position="98"/>
        <end position="120"/>
    </location>
</feature>
<organism evidence="10 11">
    <name type="scientific">Sphingobacterium daejeonense</name>
    <dbReference type="NCBI Taxonomy" id="371142"/>
    <lineage>
        <taxon>Bacteria</taxon>
        <taxon>Pseudomonadati</taxon>
        <taxon>Bacteroidota</taxon>
        <taxon>Sphingobacteriia</taxon>
        <taxon>Sphingobacteriales</taxon>
        <taxon>Sphingobacteriaceae</taxon>
        <taxon>Sphingobacterium</taxon>
    </lineage>
</organism>
<dbReference type="Gene3D" id="2.30.30.60">
    <property type="match status" value="1"/>
</dbReference>
<dbReference type="SUPFAM" id="SSF82689">
    <property type="entry name" value="Mechanosensitive channel protein MscS (YggB), C-terminal domain"/>
    <property type="match status" value="1"/>
</dbReference>
<dbReference type="InterPro" id="IPR006685">
    <property type="entry name" value="MscS_channel_2nd"/>
</dbReference>
<evidence type="ECO:0000256" key="6">
    <source>
        <dbReference type="ARBA" id="ARBA00023136"/>
    </source>
</evidence>